<dbReference type="SMART" id="SM01179">
    <property type="entry name" value="DUF862"/>
    <property type="match status" value="1"/>
</dbReference>
<dbReference type="Proteomes" id="UP000245207">
    <property type="component" value="Unassembled WGS sequence"/>
</dbReference>
<keyword evidence="6" id="KW-1185">Reference proteome</keyword>
<reference evidence="5 6" key="1">
    <citation type="journal article" date="2018" name="Mol. Plant">
        <title>The genome of Artemisia annua provides insight into the evolution of Asteraceae family and artemisinin biosynthesis.</title>
        <authorList>
            <person name="Shen Q."/>
            <person name="Zhang L."/>
            <person name="Liao Z."/>
            <person name="Wang S."/>
            <person name="Yan T."/>
            <person name="Shi P."/>
            <person name="Liu M."/>
            <person name="Fu X."/>
            <person name="Pan Q."/>
            <person name="Wang Y."/>
            <person name="Lv Z."/>
            <person name="Lu X."/>
            <person name="Zhang F."/>
            <person name="Jiang W."/>
            <person name="Ma Y."/>
            <person name="Chen M."/>
            <person name="Hao X."/>
            <person name="Li L."/>
            <person name="Tang Y."/>
            <person name="Lv G."/>
            <person name="Zhou Y."/>
            <person name="Sun X."/>
            <person name="Brodelius P.E."/>
            <person name="Rose J.K.C."/>
            <person name="Tang K."/>
        </authorList>
    </citation>
    <scope>NUCLEOTIDE SEQUENCE [LARGE SCALE GENOMIC DNA]</scope>
    <source>
        <strain evidence="6">cv. Huhao1</strain>
        <tissue evidence="5">Leaf</tissue>
    </source>
</reference>
<organism evidence="5 6">
    <name type="scientific">Artemisia annua</name>
    <name type="common">Sweet wormwood</name>
    <dbReference type="NCBI Taxonomy" id="35608"/>
    <lineage>
        <taxon>Eukaryota</taxon>
        <taxon>Viridiplantae</taxon>
        <taxon>Streptophyta</taxon>
        <taxon>Embryophyta</taxon>
        <taxon>Tracheophyta</taxon>
        <taxon>Spermatophyta</taxon>
        <taxon>Magnoliopsida</taxon>
        <taxon>eudicotyledons</taxon>
        <taxon>Gunneridae</taxon>
        <taxon>Pentapetalae</taxon>
        <taxon>asterids</taxon>
        <taxon>campanulids</taxon>
        <taxon>Asterales</taxon>
        <taxon>Asteraceae</taxon>
        <taxon>Asteroideae</taxon>
        <taxon>Anthemideae</taxon>
        <taxon>Artemisiinae</taxon>
        <taxon>Artemisia</taxon>
    </lineage>
</organism>
<comment type="caution">
    <text evidence="5">The sequence shown here is derived from an EMBL/GenBank/DDBJ whole genome shotgun (WGS) entry which is preliminary data.</text>
</comment>
<dbReference type="InterPro" id="IPR042266">
    <property type="entry name" value="PPPDE_sf"/>
</dbReference>
<accession>A0A2U1P864</accession>
<dbReference type="GO" id="GO:0016579">
    <property type="term" value="P:protein deubiquitination"/>
    <property type="evidence" value="ECO:0007669"/>
    <property type="project" value="TreeGrafter"/>
</dbReference>
<evidence type="ECO:0000256" key="3">
    <source>
        <dbReference type="ARBA" id="ARBA00022801"/>
    </source>
</evidence>
<evidence type="ECO:0000313" key="6">
    <source>
        <dbReference type="Proteomes" id="UP000245207"/>
    </source>
</evidence>
<dbReference type="Gene3D" id="3.90.1720.30">
    <property type="entry name" value="PPPDE domains"/>
    <property type="match status" value="1"/>
</dbReference>
<sequence>MLCGITSTKHHEDGSNPVYLNVYDLTSINGYAYWLGLGVYHSGLQVHGLEYAFGSHERTTTGICEGEPKQCDGFRFRKQILIGWTEMNKKEVRKVIEELADEYKGISYNLITKNCNHFCNDVCVRLTGNTIPRWVNRLARIGNYHSLDKNSQFKKSVIITSASFILTICSNVCFCSDFRFAV</sequence>
<gene>
    <name evidence="5" type="ORF">CTI12_AA181510</name>
</gene>
<feature type="domain" description="PPPDE" evidence="4">
    <location>
        <begin position="16"/>
        <end position="151"/>
    </location>
</feature>
<dbReference type="InterPro" id="IPR008580">
    <property type="entry name" value="PPPDE_dom"/>
</dbReference>
<dbReference type="GO" id="GO:0006508">
    <property type="term" value="P:proteolysis"/>
    <property type="evidence" value="ECO:0007669"/>
    <property type="project" value="UniProtKB-KW"/>
</dbReference>
<dbReference type="AlphaFoldDB" id="A0A2U1P864"/>
<dbReference type="STRING" id="35608.A0A2U1P864"/>
<dbReference type="EMBL" id="PKPP01001530">
    <property type="protein sequence ID" value="PWA81938.1"/>
    <property type="molecule type" value="Genomic_DNA"/>
</dbReference>
<evidence type="ECO:0000256" key="1">
    <source>
        <dbReference type="ARBA" id="ARBA00008140"/>
    </source>
</evidence>
<dbReference type="PROSITE" id="PS51858">
    <property type="entry name" value="PPPDE"/>
    <property type="match status" value="1"/>
</dbReference>
<dbReference type="PANTHER" id="PTHR12378:SF52">
    <property type="entry name" value="F23A5.4 PROTEIN"/>
    <property type="match status" value="1"/>
</dbReference>
<dbReference type="PANTHER" id="PTHR12378">
    <property type="entry name" value="DESUMOYLATING ISOPEPTIDASE"/>
    <property type="match status" value="1"/>
</dbReference>
<comment type="similarity">
    <text evidence="1">Belongs to the DeSI family.</text>
</comment>
<dbReference type="OrthoDB" id="412286at2759"/>
<protein>
    <recommendedName>
        <fullName evidence="4">PPPDE domain-containing protein</fullName>
    </recommendedName>
</protein>
<name>A0A2U1P864_ARTAN</name>
<keyword evidence="2" id="KW-0645">Protease</keyword>
<dbReference type="Pfam" id="PF05903">
    <property type="entry name" value="Peptidase_C97"/>
    <property type="match status" value="1"/>
</dbReference>
<evidence type="ECO:0000313" key="5">
    <source>
        <dbReference type="EMBL" id="PWA81938.1"/>
    </source>
</evidence>
<evidence type="ECO:0000256" key="2">
    <source>
        <dbReference type="ARBA" id="ARBA00022670"/>
    </source>
</evidence>
<keyword evidence="3" id="KW-0378">Hydrolase</keyword>
<evidence type="ECO:0000259" key="4">
    <source>
        <dbReference type="PROSITE" id="PS51858"/>
    </source>
</evidence>
<proteinExistence type="inferred from homology"/>
<dbReference type="GO" id="GO:0101005">
    <property type="term" value="F:deubiquitinase activity"/>
    <property type="evidence" value="ECO:0007669"/>
    <property type="project" value="TreeGrafter"/>
</dbReference>